<comment type="caution">
    <text evidence="3">The sequence shown here is derived from an EMBL/GenBank/DDBJ whole genome shotgun (WGS) entry which is preliminary data.</text>
</comment>
<dbReference type="Gene3D" id="1.10.443.10">
    <property type="entry name" value="Intergrase catalytic core"/>
    <property type="match status" value="1"/>
</dbReference>
<dbReference type="InterPro" id="IPR011010">
    <property type="entry name" value="DNA_brk_join_enz"/>
</dbReference>
<evidence type="ECO:0000256" key="1">
    <source>
        <dbReference type="ARBA" id="ARBA00023172"/>
    </source>
</evidence>
<keyword evidence="1" id="KW-0233">DNA recombination</keyword>
<dbReference type="InterPro" id="IPR002104">
    <property type="entry name" value="Integrase_catalytic"/>
</dbReference>
<evidence type="ECO:0000313" key="4">
    <source>
        <dbReference type="Proteomes" id="UP000198868"/>
    </source>
</evidence>
<evidence type="ECO:0000259" key="2">
    <source>
        <dbReference type="Pfam" id="PF00589"/>
    </source>
</evidence>
<accession>A0AAN2UFY1</accession>
<dbReference type="InterPro" id="IPR013762">
    <property type="entry name" value="Integrase-like_cat_sf"/>
</dbReference>
<reference evidence="3 4" key="1">
    <citation type="submission" date="2015-12" db="EMBL/GenBank/DDBJ databases">
        <authorList>
            <person name="Andreevskaya M."/>
        </authorList>
    </citation>
    <scope>NUCLEOTIDE SEQUENCE [LARGE SCALE GENOMIC DNA]</scope>
    <source>
        <strain evidence="3 4">PL111</strain>
    </source>
</reference>
<dbReference type="Pfam" id="PF00589">
    <property type="entry name" value="Phage_integrase"/>
    <property type="match status" value="1"/>
</dbReference>
<evidence type="ECO:0000313" key="3">
    <source>
        <dbReference type="EMBL" id="CUW07374.1"/>
    </source>
</evidence>
<proteinExistence type="predicted"/>
<organism evidence="3 4">
    <name type="scientific">Leuconostoc inhae</name>
    <dbReference type="NCBI Taxonomy" id="178001"/>
    <lineage>
        <taxon>Bacteria</taxon>
        <taxon>Bacillati</taxon>
        <taxon>Bacillota</taxon>
        <taxon>Bacilli</taxon>
        <taxon>Lactobacillales</taxon>
        <taxon>Lactobacillaceae</taxon>
        <taxon>Leuconostoc</taxon>
    </lineage>
</organism>
<dbReference type="Proteomes" id="UP000198868">
    <property type="component" value="Unassembled WGS sequence"/>
</dbReference>
<sequence>MRHHFATIAIDKGANIRDVANYLGHENIDMTILYNLGTSEGMKKLSNTINV</sequence>
<dbReference type="AlphaFoldDB" id="A0AAN2UFY1"/>
<dbReference type="GO" id="GO:0003677">
    <property type="term" value="F:DNA binding"/>
    <property type="evidence" value="ECO:0007669"/>
    <property type="project" value="InterPro"/>
</dbReference>
<dbReference type="GO" id="GO:0006310">
    <property type="term" value="P:DNA recombination"/>
    <property type="evidence" value="ECO:0007669"/>
    <property type="project" value="UniProtKB-KW"/>
</dbReference>
<dbReference type="EMBL" id="FBTU01000010">
    <property type="protein sequence ID" value="CUW07374.1"/>
    <property type="molecule type" value="Genomic_DNA"/>
</dbReference>
<name>A0AAN2UFY1_9LACO</name>
<feature type="domain" description="Tyr recombinase" evidence="2">
    <location>
        <begin position="1"/>
        <end position="35"/>
    </location>
</feature>
<dbReference type="GO" id="GO:0015074">
    <property type="term" value="P:DNA integration"/>
    <property type="evidence" value="ECO:0007669"/>
    <property type="project" value="InterPro"/>
</dbReference>
<protein>
    <recommendedName>
        <fullName evidence="2">Tyr recombinase domain-containing protein</fullName>
    </recommendedName>
</protein>
<dbReference type="SUPFAM" id="SSF56349">
    <property type="entry name" value="DNA breaking-rejoining enzymes"/>
    <property type="match status" value="1"/>
</dbReference>
<gene>
    <name evidence="3" type="ORF">PL111_0476</name>
</gene>